<name>A0AA39Y5N0_9PEZI</name>
<sequence length="295" mass="31912">MGSSPAVPPPHHKLFGPSLSPPTTSTRWCPGLGDGSWGPTCTIVRSSFHPSPTEKGLAFEVVWPTPSVRRHPNPSAISLRLSLGSQPFSSSWVGAAGCGDDGKNNTKAQSRSLWLPRALRPKTHHRIGSGTHLTPLPCLLLSNPYLRRVAAPPTARDLVGLVHPLLYFPSRPSARPSYPGPKSQASLHCAPSFLFLLLLLHPPLIPQRSPWSTRSKRTLPSWAVDSNGRKNQGAAPRESPLPPLRSTRTRVCWLAVYFCPAAARSTLLDLPWLCPARSPLPPSSGALLAGRWIPT</sequence>
<dbReference type="AlphaFoldDB" id="A0AA39Y5N0"/>
<evidence type="ECO:0000313" key="3">
    <source>
        <dbReference type="Proteomes" id="UP001174936"/>
    </source>
</evidence>
<accession>A0AA39Y5N0</accession>
<keyword evidence="3" id="KW-1185">Reference proteome</keyword>
<feature type="region of interest" description="Disordered" evidence="1">
    <location>
        <begin position="1"/>
        <end position="26"/>
    </location>
</feature>
<feature type="region of interest" description="Disordered" evidence="1">
    <location>
        <begin position="222"/>
        <end position="242"/>
    </location>
</feature>
<evidence type="ECO:0000313" key="2">
    <source>
        <dbReference type="EMBL" id="KAK0646486.1"/>
    </source>
</evidence>
<dbReference type="Proteomes" id="UP001174936">
    <property type="component" value="Unassembled WGS sequence"/>
</dbReference>
<organism evidence="2 3">
    <name type="scientific">Cercophora newfieldiana</name>
    <dbReference type="NCBI Taxonomy" id="92897"/>
    <lineage>
        <taxon>Eukaryota</taxon>
        <taxon>Fungi</taxon>
        <taxon>Dikarya</taxon>
        <taxon>Ascomycota</taxon>
        <taxon>Pezizomycotina</taxon>
        <taxon>Sordariomycetes</taxon>
        <taxon>Sordariomycetidae</taxon>
        <taxon>Sordariales</taxon>
        <taxon>Lasiosphaeriaceae</taxon>
        <taxon>Cercophora</taxon>
    </lineage>
</organism>
<evidence type="ECO:0000256" key="1">
    <source>
        <dbReference type="SAM" id="MobiDB-lite"/>
    </source>
</evidence>
<proteinExistence type="predicted"/>
<reference evidence="2" key="1">
    <citation type="submission" date="2023-06" db="EMBL/GenBank/DDBJ databases">
        <title>Genome-scale phylogeny and comparative genomics of the fungal order Sordariales.</title>
        <authorList>
            <consortium name="Lawrence Berkeley National Laboratory"/>
            <person name="Hensen N."/>
            <person name="Bonometti L."/>
            <person name="Westerberg I."/>
            <person name="Brannstrom I.O."/>
            <person name="Guillou S."/>
            <person name="Cros-Aarteil S."/>
            <person name="Calhoun S."/>
            <person name="Haridas S."/>
            <person name="Kuo A."/>
            <person name="Mondo S."/>
            <person name="Pangilinan J."/>
            <person name="Riley R."/>
            <person name="Labutti K."/>
            <person name="Andreopoulos B."/>
            <person name="Lipzen A."/>
            <person name="Chen C."/>
            <person name="Yanf M."/>
            <person name="Daum C."/>
            <person name="Ng V."/>
            <person name="Clum A."/>
            <person name="Steindorff A."/>
            <person name="Ohm R."/>
            <person name="Martin F."/>
            <person name="Silar P."/>
            <person name="Natvig D."/>
            <person name="Lalanne C."/>
            <person name="Gautier V."/>
            <person name="Ament-Velasquez S.L."/>
            <person name="Kruys A."/>
            <person name="Hutchinson M.I."/>
            <person name="Powell A.J."/>
            <person name="Barry K."/>
            <person name="Miller A.N."/>
            <person name="Grigoriev I.V."/>
            <person name="Debuchy R."/>
            <person name="Gladieux P."/>
            <person name="Thoren M.H."/>
            <person name="Johannesson H."/>
        </authorList>
    </citation>
    <scope>NUCLEOTIDE SEQUENCE</scope>
    <source>
        <strain evidence="2">SMH2532-1</strain>
    </source>
</reference>
<dbReference type="EMBL" id="JAULSV010000004">
    <property type="protein sequence ID" value="KAK0646486.1"/>
    <property type="molecule type" value="Genomic_DNA"/>
</dbReference>
<comment type="caution">
    <text evidence="2">The sequence shown here is derived from an EMBL/GenBank/DDBJ whole genome shotgun (WGS) entry which is preliminary data.</text>
</comment>
<gene>
    <name evidence="2" type="ORF">B0T16DRAFT_162851</name>
</gene>
<protein>
    <submittedName>
        <fullName evidence="2">Uncharacterized protein</fullName>
    </submittedName>
</protein>